<dbReference type="PANTHER" id="PTHR19375">
    <property type="entry name" value="HEAT SHOCK PROTEIN 70KDA"/>
    <property type="match status" value="1"/>
</dbReference>
<dbReference type="FunFam" id="1.20.1270.10:FF:000001">
    <property type="entry name" value="Molecular chaperone DnaK"/>
    <property type="match status" value="1"/>
</dbReference>
<evidence type="ECO:0000256" key="4">
    <source>
        <dbReference type="ARBA" id="ARBA00022741"/>
    </source>
</evidence>
<dbReference type="Gene3D" id="2.60.34.10">
    <property type="entry name" value="Substrate Binding Domain Of DNAk, Chain A, domain 1"/>
    <property type="match status" value="1"/>
</dbReference>
<feature type="region of interest" description="Disordered" evidence="11">
    <location>
        <begin position="600"/>
        <end position="636"/>
    </location>
</feature>
<dbReference type="FunFam" id="3.90.640.10:FF:000003">
    <property type="entry name" value="Molecular chaperone DnaK"/>
    <property type="match status" value="1"/>
</dbReference>
<dbReference type="Gene3D" id="3.30.420.40">
    <property type="match status" value="2"/>
</dbReference>
<dbReference type="HAMAP" id="MF_00332">
    <property type="entry name" value="DnaK"/>
    <property type="match status" value="1"/>
</dbReference>
<organism evidence="12">
    <name type="scientific">candidate division WOR-3 bacterium</name>
    <dbReference type="NCBI Taxonomy" id="2052148"/>
    <lineage>
        <taxon>Bacteria</taxon>
        <taxon>Bacteria division WOR-3</taxon>
    </lineage>
</organism>
<comment type="similarity">
    <text evidence="2 8 9">Belongs to the heat shock protein 70 family.</text>
</comment>
<keyword evidence="5 8" id="KW-0067">ATP-binding</keyword>
<reference evidence="12" key="1">
    <citation type="journal article" date="2020" name="mSystems">
        <title>Genome- and Community-Level Interaction Insights into Carbon Utilization and Element Cycling Functions of Hydrothermarchaeota in Hydrothermal Sediment.</title>
        <authorList>
            <person name="Zhou Z."/>
            <person name="Liu Y."/>
            <person name="Xu W."/>
            <person name="Pan J."/>
            <person name="Luo Z.H."/>
            <person name="Li M."/>
        </authorList>
    </citation>
    <scope>NUCLEOTIDE SEQUENCE [LARGE SCALE GENOMIC DNA]</scope>
    <source>
        <strain evidence="12">SpSt-774</strain>
    </source>
</reference>
<dbReference type="PROSITE" id="PS00329">
    <property type="entry name" value="HSP70_2"/>
    <property type="match status" value="1"/>
</dbReference>
<evidence type="ECO:0000256" key="7">
    <source>
        <dbReference type="ARBA" id="ARBA00023186"/>
    </source>
</evidence>
<evidence type="ECO:0000256" key="10">
    <source>
        <dbReference type="SAM" id="Coils"/>
    </source>
</evidence>
<dbReference type="Pfam" id="PF00012">
    <property type="entry name" value="HSP70"/>
    <property type="match status" value="1"/>
</dbReference>
<evidence type="ECO:0000256" key="9">
    <source>
        <dbReference type="RuleBase" id="RU003322"/>
    </source>
</evidence>
<proteinExistence type="evidence at transcript level"/>
<evidence type="ECO:0000256" key="2">
    <source>
        <dbReference type="ARBA" id="ARBA00007381"/>
    </source>
</evidence>
<keyword evidence="10" id="KW-0175">Coiled coil</keyword>
<evidence type="ECO:0000313" key="12">
    <source>
        <dbReference type="EMBL" id="HGV97211.1"/>
    </source>
</evidence>
<dbReference type="PROSITE" id="PS01036">
    <property type="entry name" value="HSP70_3"/>
    <property type="match status" value="1"/>
</dbReference>
<dbReference type="Gene3D" id="1.20.1270.10">
    <property type="match status" value="1"/>
</dbReference>
<dbReference type="PRINTS" id="PR00301">
    <property type="entry name" value="HEATSHOCK70"/>
</dbReference>
<accession>A0A7C4XEG6</accession>
<dbReference type="SUPFAM" id="SSF100934">
    <property type="entry name" value="Heat shock protein 70kD (HSP70), C-terminal subdomain"/>
    <property type="match status" value="1"/>
</dbReference>
<dbReference type="FunFam" id="3.30.420.40:FF:000020">
    <property type="entry name" value="Chaperone protein HscA homolog"/>
    <property type="match status" value="1"/>
</dbReference>
<dbReference type="CDD" id="cd10234">
    <property type="entry name" value="ASKHA_NBD_HSP70_DnaK-like"/>
    <property type="match status" value="1"/>
</dbReference>
<dbReference type="NCBIfam" id="TIGR02350">
    <property type="entry name" value="prok_dnaK"/>
    <property type="match status" value="1"/>
</dbReference>
<name>A0A7C4XEG6_UNCW3</name>
<evidence type="ECO:0000256" key="3">
    <source>
        <dbReference type="ARBA" id="ARBA00022553"/>
    </source>
</evidence>
<dbReference type="InterPro" id="IPR029047">
    <property type="entry name" value="HSP70_peptide-bd_sf"/>
</dbReference>
<keyword evidence="6 8" id="KW-0346">Stress response</keyword>
<evidence type="ECO:0000256" key="8">
    <source>
        <dbReference type="HAMAP-Rule" id="MF_00332"/>
    </source>
</evidence>
<dbReference type="InterPro" id="IPR013126">
    <property type="entry name" value="Hsp_70_fam"/>
</dbReference>
<dbReference type="AlphaFoldDB" id="A0A7C4XEG6"/>
<dbReference type="GO" id="GO:0005737">
    <property type="term" value="C:cytoplasm"/>
    <property type="evidence" value="ECO:0007669"/>
    <property type="project" value="UniProtKB-ARBA"/>
</dbReference>
<evidence type="ECO:0000256" key="11">
    <source>
        <dbReference type="SAM" id="MobiDB-lite"/>
    </source>
</evidence>
<dbReference type="GO" id="GO:0005524">
    <property type="term" value="F:ATP binding"/>
    <property type="evidence" value="ECO:0007669"/>
    <property type="project" value="UniProtKB-UniRule"/>
</dbReference>
<dbReference type="InterPro" id="IPR018181">
    <property type="entry name" value="Heat_shock_70_CS"/>
</dbReference>
<dbReference type="Gene3D" id="3.90.640.10">
    <property type="entry name" value="Actin, Chain A, domain 4"/>
    <property type="match status" value="1"/>
</dbReference>
<dbReference type="SUPFAM" id="SSF53067">
    <property type="entry name" value="Actin-like ATPase domain"/>
    <property type="match status" value="2"/>
</dbReference>
<gene>
    <name evidence="8 12" type="primary">dnaK</name>
    <name evidence="12" type="ORF">ENV60_02815</name>
</gene>
<keyword evidence="3 8" id="KW-0597">Phosphoprotein</keyword>
<evidence type="ECO:0000256" key="6">
    <source>
        <dbReference type="ARBA" id="ARBA00023016"/>
    </source>
</evidence>
<keyword evidence="4 8" id="KW-0547">Nucleotide-binding</keyword>
<dbReference type="EMBL" id="DTGZ01000051">
    <property type="protein sequence ID" value="HGV97211.1"/>
    <property type="molecule type" value="Genomic_DNA"/>
</dbReference>
<dbReference type="InterPro" id="IPR029048">
    <property type="entry name" value="HSP70_C_sf"/>
</dbReference>
<evidence type="ECO:0000256" key="5">
    <source>
        <dbReference type="ARBA" id="ARBA00022840"/>
    </source>
</evidence>
<protein>
    <recommendedName>
        <fullName evidence="8">Chaperone protein DnaK</fullName>
    </recommendedName>
    <alternativeName>
        <fullName evidence="8">HSP70</fullName>
    </alternativeName>
    <alternativeName>
        <fullName evidence="8">Heat shock 70 kDa protein</fullName>
    </alternativeName>
    <alternativeName>
        <fullName evidence="8">Heat shock protein 70</fullName>
    </alternativeName>
</protein>
<comment type="function">
    <text evidence="1 8">Acts as a chaperone.</text>
</comment>
<dbReference type="InterPro" id="IPR043129">
    <property type="entry name" value="ATPase_NBD"/>
</dbReference>
<comment type="caution">
    <text evidence="12">The sequence shown here is derived from an EMBL/GenBank/DDBJ whole genome shotgun (WGS) entry which is preliminary data.</text>
</comment>
<keyword evidence="7 8" id="KW-0143">Chaperone</keyword>
<dbReference type="InterPro" id="IPR012725">
    <property type="entry name" value="Chaperone_DnaK"/>
</dbReference>
<dbReference type="GO" id="GO:0140662">
    <property type="term" value="F:ATP-dependent protein folding chaperone"/>
    <property type="evidence" value="ECO:0007669"/>
    <property type="project" value="InterPro"/>
</dbReference>
<dbReference type="PROSITE" id="PS00297">
    <property type="entry name" value="HSP70_1"/>
    <property type="match status" value="1"/>
</dbReference>
<dbReference type="NCBIfam" id="NF003520">
    <property type="entry name" value="PRK05183.1"/>
    <property type="match status" value="1"/>
</dbReference>
<sequence>MSKIIGIDLGTTNSCVAVMEGGQPVVIPNPEGGRTTPSVVAFTKTGERLVGPLAKRQAITNPQNTIYSIKRFMGRRYSEVPQEIARVPYKVVEHTNGDAWVEVMGKRYSPPEISAMILQYLKQAAESYLGEKVTKAVITVPAYFNDSQRQATKDAGSIAGLEVLRIINEPTASALAYGLDKKKNEKIAVYDFGGGTFDISILEISEGVFEVRSTNGDTHLGGDDIDERIMNYIAEEFMREHGIDLRKDVTALQRLKEAAEKAKCELSTVMETTISLPFIASDKDRTPLHLEMKLTRAKLESLVEDLIQRSIPPIKQALLDAGLTVNDIDEVILVGGQTRMPRIQQVVRDFFGKEPHKGINPDEVVAIGAAIQGAVLAGEKKDILLLDVTPLTLGIETLGGVMTPIIPRNTTIPTKKSQIFTTAEDNQTAVTIHVLQGERPMAHQNRTLGRFDLYGIPPAPRGIPQIEVTFDIDADGILHVSAKDLGTGKEQKIRITASSGLTKEEIERMMKEAEEHAAEDRRQRELIEARNRADTVIYSVEKTLKEYGEKISFEERSEIGKKLDALKQKKDGSDINAINQAIDELQQAVYKISEAVYRDAAARAQSSGPTGPSAGPKSEETHPGADYRVVDDEGNK</sequence>
<feature type="coiled-coil region" evidence="10">
    <location>
        <begin position="503"/>
        <end position="530"/>
    </location>
</feature>
<dbReference type="GO" id="GO:0051082">
    <property type="term" value="F:unfolded protein binding"/>
    <property type="evidence" value="ECO:0007669"/>
    <property type="project" value="InterPro"/>
</dbReference>
<feature type="coiled-coil region" evidence="10">
    <location>
        <begin position="245"/>
        <end position="272"/>
    </location>
</feature>
<feature type="modified residue" description="Phosphothreonine; by autocatalysis" evidence="8">
    <location>
        <position position="196"/>
    </location>
</feature>
<dbReference type="FunFam" id="3.30.420.40:FF:000004">
    <property type="entry name" value="Molecular chaperone DnaK"/>
    <property type="match status" value="1"/>
</dbReference>
<dbReference type="SUPFAM" id="SSF100920">
    <property type="entry name" value="Heat shock protein 70kD (HSP70), peptide-binding domain"/>
    <property type="match status" value="1"/>
</dbReference>
<evidence type="ECO:0000256" key="1">
    <source>
        <dbReference type="ARBA" id="ARBA00002290"/>
    </source>
</evidence>
<comment type="induction">
    <text evidence="8">By stress conditions e.g. heat shock.</text>
</comment>
<feature type="compositionally biased region" description="Basic and acidic residues" evidence="11">
    <location>
        <begin position="617"/>
        <end position="636"/>
    </location>
</feature>
<dbReference type="FunFam" id="2.60.34.10:FF:000014">
    <property type="entry name" value="Chaperone protein DnaK HSP70"/>
    <property type="match status" value="1"/>
</dbReference>
<dbReference type="NCBIfam" id="NF001413">
    <property type="entry name" value="PRK00290.1"/>
    <property type="match status" value="1"/>
</dbReference>